<protein>
    <submittedName>
        <fullName evidence="1">Uncharacterized protein</fullName>
    </submittedName>
</protein>
<sequence>MMKKQRKHIYLPTKDINLMQEEIENNPKVTGFSDLFIHLFYENKQLEKELNELKKLNSIKDSVASIRYVRKDLLYFINLFEDLAPRMAGKTEKELQTVIEKARENVEKKLNNLG</sequence>
<proteinExistence type="predicted"/>
<accession>A0A516GHT3</accession>
<dbReference type="EMBL" id="CP041626">
    <property type="protein sequence ID" value="QDO91068.1"/>
    <property type="molecule type" value="Genomic_DNA"/>
</dbReference>
<organism evidence="1 2">
    <name type="scientific">Dolosigranulum pigrum</name>
    <dbReference type="NCBI Taxonomy" id="29394"/>
    <lineage>
        <taxon>Bacteria</taxon>
        <taxon>Bacillati</taxon>
        <taxon>Bacillota</taxon>
        <taxon>Bacilli</taxon>
        <taxon>Lactobacillales</taxon>
        <taxon>Carnobacteriaceae</taxon>
        <taxon>Dolosigranulum</taxon>
    </lineage>
</organism>
<dbReference type="Proteomes" id="UP000315953">
    <property type="component" value="Chromosome"/>
</dbReference>
<evidence type="ECO:0000313" key="1">
    <source>
        <dbReference type="EMBL" id="QDO91068.1"/>
    </source>
</evidence>
<name>A0A516GHT3_9LACT</name>
<dbReference type="KEGG" id="dpm:FNV33_03015"/>
<dbReference type="RefSeq" id="WP_143333231.1">
    <property type="nucleotide sequence ID" value="NZ_CP041626.1"/>
</dbReference>
<gene>
    <name evidence="1" type="ORF">FNV33_03015</name>
</gene>
<evidence type="ECO:0000313" key="2">
    <source>
        <dbReference type="Proteomes" id="UP000315953"/>
    </source>
</evidence>
<reference evidence="1 2" key="1">
    <citation type="submission" date="2019-07" db="EMBL/GenBank/DDBJ databases">
        <title>Genome assembly of a nasal isolate of Dolosigranulum pigrum from a chronic sinusitis patient.</title>
        <authorList>
            <person name="Baig S."/>
            <person name="Overballe-Petersen S."/>
            <person name="Kaspar U."/>
            <person name="Rendboe A."/>
            <person name="de Man T."/>
            <person name="Liu C."/>
            <person name="Price L.B."/>
            <person name="Stegger M."/>
            <person name="Becker K."/>
            <person name="Skytt Andersen P."/>
        </authorList>
    </citation>
    <scope>NUCLEOTIDE SEQUENCE [LARGE SCALE GENOMIC DNA]</scope>
    <source>
        <strain evidence="1 2">83VPs-KB5</strain>
    </source>
</reference>
<dbReference type="AlphaFoldDB" id="A0A516GHT3"/>